<dbReference type="FunFam" id="1.20.120.1900:FF:000004">
    <property type="entry name" value="gamma-tubulin complex component 6 isoform X1"/>
    <property type="match status" value="1"/>
</dbReference>
<dbReference type="EMBL" id="KB311259">
    <property type="protein sequence ID" value="ELT89623.1"/>
    <property type="molecule type" value="Genomic_DNA"/>
</dbReference>
<keyword evidence="3" id="KW-0963">Cytoplasm</keyword>
<reference evidence="14" key="3">
    <citation type="submission" date="2015-06" db="UniProtKB">
        <authorList>
            <consortium name="EnsemblMetazoa"/>
        </authorList>
    </citation>
    <scope>IDENTIFICATION</scope>
</reference>
<name>R7T843_CAPTE</name>
<dbReference type="InterPro" id="IPR045818">
    <property type="entry name" value="GCP6_N"/>
</dbReference>
<feature type="domain" description="Gamma tubulin complex component protein N-terminal" evidence="11">
    <location>
        <begin position="361"/>
        <end position="620"/>
    </location>
</feature>
<dbReference type="STRING" id="283909.R7T843"/>
<feature type="compositionally biased region" description="Basic and acidic residues" evidence="9">
    <location>
        <begin position="988"/>
        <end position="1008"/>
    </location>
</feature>
<keyword evidence="4" id="KW-0493">Microtubule</keyword>
<evidence type="ECO:0000313" key="14">
    <source>
        <dbReference type="EnsemblMetazoa" id="CapteP226400"/>
    </source>
</evidence>
<evidence type="ECO:0000256" key="9">
    <source>
        <dbReference type="SAM" id="MobiDB-lite"/>
    </source>
</evidence>
<dbReference type="GO" id="GO:0005874">
    <property type="term" value="C:microtubule"/>
    <property type="evidence" value="ECO:0007669"/>
    <property type="project" value="UniProtKB-KW"/>
</dbReference>
<evidence type="ECO:0000313" key="13">
    <source>
        <dbReference type="EMBL" id="ELT89623.1"/>
    </source>
</evidence>
<proteinExistence type="inferred from homology"/>
<dbReference type="GO" id="GO:0000930">
    <property type="term" value="C:gamma-tubulin complex"/>
    <property type="evidence" value="ECO:0007669"/>
    <property type="project" value="TreeGrafter"/>
</dbReference>
<evidence type="ECO:0000259" key="12">
    <source>
        <dbReference type="Pfam" id="PF19340"/>
    </source>
</evidence>
<dbReference type="InterPro" id="IPR042241">
    <property type="entry name" value="GCP_C_sf"/>
</dbReference>
<dbReference type="Pfam" id="PF17681">
    <property type="entry name" value="GCP_N_terminal"/>
    <property type="match status" value="1"/>
</dbReference>
<dbReference type="EMBL" id="AMQN01014766">
    <property type="status" value="NOT_ANNOTATED_CDS"/>
    <property type="molecule type" value="Genomic_DNA"/>
</dbReference>
<dbReference type="Proteomes" id="UP000014760">
    <property type="component" value="Unassembled WGS sequence"/>
</dbReference>
<dbReference type="GO" id="GO:0007020">
    <property type="term" value="P:microtubule nucleation"/>
    <property type="evidence" value="ECO:0007669"/>
    <property type="project" value="InterPro"/>
</dbReference>
<evidence type="ECO:0000256" key="3">
    <source>
        <dbReference type="ARBA" id="ARBA00022490"/>
    </source>
</evidence>
<protein>
    <recommendedName>
        <fullName evidence="6">Gamma-tubulin complex component 6</fullName>
    </recommendedName>
</protein>
<dbReference type="Pfam" id="PF04130">
    <property type="entry name" value="GCP_C_terminal"/>
    <property type="match status" value="1"/>
</dbReference>
<dbReference type="GO" id="GO:0000922">
    <property type="term" value="C:spindle pole"/>
    <property type="evidence" value="ECO:0007669"/>
    <property type="project" value="InterPro"/>
</dbReference>
<dbReference type="InterPro" id="IPR007259">
    <property type="entry name" value="GCP"/>
</dbReference>
<evidence type="ECO:0000256" key="2">
    <source>
        <dbReference type="ARBA" id="ARBA00010337"/>
    </source>
</evidence>
<feature type="domain" description="Gamma-tubulin complex component 6 N-terminal" evidence="12">
    <location>
        <begin position="45"/>
        <end position="340"/>
    </location>
</feature>
<gene>
    <name evidence="13" type="ORF">CAPTEDRAFT_226400</name>
</gene>
<dbReference type="OrthoDB" id="775571at2759"/>
<dbReference type="GO" id="GO:0000278">
    <property type="term" value="P:mitotic cell cycle"/>
    <property type="evidence" value="ECO:0007669"/>
    <property type="project" value="TreeGrafter"/>
</dbReference>
<organism evidence="13">
    <name type="scientific">Capitella teleta</name>
    <name type="common">Polychaete worm</name>
    <dbReference type="NCBI Taxonomy" id="283909"/>
    <lineage>
        <taxon>Eukaryota</taxon>
        <taxon>Metazoa</taxon>
        <taxon>Spiralia</taxon>
        <taxon>Lophotrochozoa</taxon>
        <taxon>Annelida</taxon>
        <taxon>Polychaeta</taxon>
        <taxon>Sedentaria</taxon>
        <taxon>Scolecida</taxon>
        <taxon>Capitellidae</taxon>
        <taxon>Capitella</taxon>
    </lineage>
</organism>
<evidence type="ECO:0000256" key="8">
    <source>
        <dbReference type="SAM" id="Coils"/>
    </source>
</evidence>
<dbReference type="GO" id="GO:0031122">
    <property type="term" value="P:cytoplasmic microtubule organization"/>
    <property type="evidence" value="ECO:0007669"/>
    <property type="project" value="TreeGrafter"/>
</dbReference>
<dbReference type="PANTHER" id="PTHR19302">
    <property type="entry name" value="GAMMA TUBULIN COMPLEX PROTEIN"/>
    <property type="match status" value="1"/>
</dbReference>
<dbReference type="GO" id="GO:0043015">
    <property type="term" value="F:gamma-tubulin binding"/>
    <property type="evidence" value="ECO:0007669"/>
    <property type="project" value="InterPro"/>
</dbReference>
<dbReference type="GO" id="GO:0051321">
    <property type="term" value="P:meiotic cell cycle"/>
    <property type="evidence" value="ECO:0007669"/>
    <property type="project" value="TreeGrafter"/>
</dbReference>
<sequence length="1541" mass="176001">MTNGPPDDPGQGISERVMESSGSVPRLFDELVDLHLCRRRVTQNQREARTTRKRKLKSKSFATLFSFLNSKDQRWKSPLSVVDRLYSVAFDLRQKRCFDEANRLESCIKSMQSSFSKDDLSTYGTLLLTLHSPSAKNSNSGGCLIPVVHAEKHSLAVLPPKNFHFYGDTQMYTQRYGWFEYFSGSTFELDEFPLKQNEGVLLPDDTNAFSDEEDCVYKQRMKRGLFGGLVQGEVHSVNERLDLPDLRANTALCPSPFIKSTDEGYAASITGSSGSVASNSEGYATDDDPFELALNYKPSLHYTWETVGQMPRVLERPFITESEPAVFDLFYASYMQNLLLIEPKRFQPEPIEISATSFILDIVNVLIAAPSQSFYFDVDRRCFCLFPGIFVTGLSLDSISAYSEEFLSCGNLYCSLMEFSEAPSLDSFNSGGLVKQAFQEGVRRYLQYYRACILSLKPNLTLLGLSLQLKGIVAQMRYLGCLCKCHSEESFPTGVQLLSYLHAVAIDSVSSPHHGVMLFLFRKSCQPYLRFLEDWVFYGTFNDAYKEFMIEINPIYLNYRDKMFWTRAFVMSVNADGSSAVPVFLADLANGIYVCGKSINLLKLCQQNHYLFTKRQTVPRLDVCFTEQELVAMETECSVYISKVKALGHQQMQLREERKAAAAAARRELIQKVRVTAALETARLEAETAEKRRKRSLKKKQLLEEIKQQIESNAQRRTTAKEQDKEAEKVRLQDADKQELLEAAVNDELERQTRDNLIAYYEKLTEEAALRERRALWRVERSRLREKREELLRDEEEKWAKELKDKEIVLEAVTPAEDVLPQWAKRGLAEIEESDKAFESLPKWAQRGIANAREIQTDDEQRVLRPRLTPPKMPLRLRETSAGPVKKALVKFVEEKRVSAETEQTRDAKSSVKIDDPSMITASSEEMKTRAHVKMVSQKSATEESVETEDRACVQMVSGRNISEETEQVAVKRLAKAVADQHVGRQSQEQEKRLAIRTVDGEGSSRESEQVALKVYKPSVHGHASDVSSQEERHLPKLKRIDGRHATAETMDAPQVKPHRLKRNSELDANQESEEKVVRCSIRVNADQYASKESEIIDQDEVRLERFRQRHPESLSAKSTVQRLLYGAGFGHLSPTKDESEAPPLTTDVKFWTDVEQEPYSANFNFAILPEVDLLHGPFTEYSDSPRKRDDPAPSYISLGSALSQAITRPLTAQIELVNSCLLGYFQDQLSVDGHLEALRCYLFMQDGEFSHLLSLELFNKLCAKPNPSEIFNPLFLTNCLNKAITYSLKSNSDKVDNLSFSLKFLPTVLNHNAYDALDCLILSYKVNWPLNIVITEACLSKYNQVFTFLLHLKRAVWTLENVCHNLKRAALIRRRLSNSGQLRTLHLYRHKMQHFAKVIQGYIANQVIHVSWQEFQKRLRSVQSVDDLHTEHVVYLNKALSRCLLNKQAQPVMNIIQHIFNLILKFHSQLTSASWEEECKEMVHPAFDLLCNTFKSFNEYSNFLFIVLSKLAMRGYQPHLRDLLLQLDFNGYHAKSAAKT</sequence>
<dbReference type="EnsemblMetazoa" id="CapteT226400">
    <property type="protein sequence ID" value="CapteP226400"/>
    <property type="gene ID" value="CapteG226400"/>
</dbReference>
<dbReference type="OMA" id="MAPVNAH"/>
<dbReference type="HOGENOM" id="CLU_002518_0_0_1"/>
<evidence type="ECO:0000256" key="6">
    <source>
        <dbReference type="ARBA" id="ARBA00071901"/>
    </source>
</evidence>
<evidence type="ECO:0000256" key="1">
    <source>
        <dbReference type="ARBA" id="ARBA00004300"/>
    </source>
</evidence>
<feature type="region of interest" description="Disordered" evidence="9">
    <location>
        <begin position="982"/>
        <end position="1008"/>
    </location>
</feature>
<evidence type="ECO:0000256" key="5">
    <source>
        <dbReference type="ARBA" id="ARBA00023212"/>
    </source>
</evidence>
<keyword evidence="8" id="KW-0175">Coiled coil</keyword>
<comment type="similarity">
    <text evidence="2">Belongs to the TUBGCP family.</text>
</comment>
<dbReference type="PANTHER" id="PTHR19302:SF70">
    <property type="entry name" value="GAMMA-TUBULIN COMPLEX COMPONENT 6"/>
    <property type="match status" value="1"/>
</dbReference>
<evidence type="ECO:0000259" key="10">
    <source>
        <dbReference type="Pfam" id="PF04130"/>
    </source>
</evidence>
<dbReference type="GO" id="GO:0005813">
    <property type="term" value="C:centrosome"/>
    <property type="evidence" value="ECO:0007669"/>
    <property type="project" value="UniProtKB-SubCell"/>
</dbReference>
<reference evidence="15" key="1">
    <citation type="submission" date="2012-12" db="EMBL/GenBank/DDBJ databases">
        <authorList>
            <person name="Hellsten U."/>
            <person name="Grimwood J."/>
            <person name="Chapman J.A."/>
            <person name="Shapiro H."/>
            <person name="Aerts A."/>
            <person name="Otillar R.P."/>
            <person name="Terry A.Y."/>
            <person name="Boore J.L."/>
            <person name="Simakov O."/>
            <person name="Marletaz F."/>
            <person name="Cho S.-J."/>
            <person name="Edsinger-Gonzales E."/>
            <person name="Havlak P."/>
            <person name="Kuo D.-H."/>
            <person name="Larsson T."/>
            <person name="Lv J."/>
            <person name="Arendt D."/>
            <person name="Savage R."/>
            <person name="Osoegawa K."/>
            <person name="de Jong P."/>
            <person name="Lindberg D.R."/>
            <person name="Seaver E.C."/>
            <person name="Weisblat D.A."/>
            <person name="Putnam N.H."/>
            <person name="Grigoriev I.V."/>
            <person name="Rokhsar D.S."/>
        </authorList>
    </citation>
    <scope>NUCLEOTIDE SEQUENCE</scope>
    <source>
        <strain evidence="15">I ESC-2004</strain>
    </source>
</reference>
<comment type="subcellular location">
    <subcellularLocation>
        <location evidence="1">Cytoplasm</location>
        <location evidence="1">Cytoskeleton</location>
        <location evidence="1">Microtubule organizing center</location>
        <location evidence="1">Centrosome</location>
    </subcellularLocation>
</comment>
<evidence type="ECO:0000256" key="7">
    <source>
        <dbReference type="ARBA" id="ARBA00093551"/>
    </source>
</evidence>
<dbReference type="InterPro" id="IPR040457">
    <property type="entry name" value="GCP_C"/>
</dbReference>
<accession>R7T843</accession>
<keyword evidence="15" id="KW-1185">Reference proteome</keyword>
<evidence type="ECO:0000259" key="11">
    <source>
        <dbReference type="Pfam" id="PF17681"/>
    </source>
</evidence>
<reference evidence="13 15" key="2">
    <citation type="journal article" date="2013" name="Nature">
        <title>Insights into bilaterian evolution from three spiralian genomes.</title>
        <authorList>
            <person name="Simakov O."/>
            <person name="Marletaz F."/>
            <person name="Cho S.J."/>
            <person name="Edsinger-Gonzales E."/>
            <person name="Havlak P."/>
            <person name="Hellsten U."/>
            <person name="Kuo D.H."/>
            <person name="Larsson T."/>
            <person name="Lv J."/>
            <person name="Arendt D."/>
            <person name="Savage R."/>
            <person name="Osoegawa K."/>
            <person name="de Jong P."/>
            <person name="Grimwood J."/>
            <person name="Chapman J.A."/>
            <person name="Shapiro H."/>
            <person name="Aerts A."/>
            <person name="Otillar R.P."/>
            <person name="Terry A.Y."/>
            <person name="Boore J.L."/>
            <person name="Grigoriev I.V."/>
            <person name="Lindberg D.R."/>
            <person name="Seaver E.C."/>
            <person name="Weisblat D.A."/>
            <person name="Putnam N.H."/>
            <person name="Rokhsar D.S."/>
        </authorList>
    </citation>
    <scope>NUCLEOTIDE SEQUENCE</scope>
    <source>
        <strain evidence="13 15">I ESC-2004</strain>
    </source>
</reference>
<evidence type="ECO:0000256" key="4">
    <source>
        <dbReference type="ARBA" id="ARBA00022701"/>
    </source>
</evidence>
<feature type="coiled-coil region" evidence="8">
    <location>
        <begin position="672"/>
        <end position="723"/>
    </location>
</feature>
<dbReference type="GO" id="GO:0051011">
    <property type="term" value="F:microtubule minus-end binding"/>
    <property type="evidence" value="ECO:0007669"/>
    <property type="project" value="TreeGrafter"/>
</dbReference>
<comment type="subunit">
    <text evidence="7">Component of the gamma-tubulin ring complex (gTuRC) consisting of TUBGCP2, TUBGCP3, TUBGCP4, TUBGCP5 and TUBGCP6 and gamma-tubulin TUBG1 or TUBG2. TUBGCP2, TUBGCP3, TUBGCP4, TUBGCP5 and TUBGCP6 assemble in a 5:5:2:1:1 stoichiometry; each is associated with a gamma-tubulin, thereby arranging 14 gamma-tubulins in a helical manner. Gamma-tubulin at the first position is blocked by TUBGCP3 at the last position, allowing 13 protafilaments to grow into a microtubule. The gTuRC (via TUBGCP3 and TUBGCP6) interacts with ACTB and MZT1; the interactions form a luminal bridge that stabilizes the initial structure during complex assembly. The gTuRC (via TUBGCP2) interacts with MZT2A/MZT2B and CDK5RAP2 (via CM1 motif); the interactions play a role in gTuRC activation.</text>
</comment>
<dbReference type="GO" id="GO:0051225">
    <property type="term" value="P:spindle assembly"/>
    <property type="evidence" value="ECO:0007669"/>
    <property type="project" value="TreeGrafter"/>
</dbReference>
<dbReference type="Pfam" id="PF19340">
    <property type="entry name" value="GCP6_N"/>
    <property type="match status" value="1"/>
</dbReference>
<evidence type="ECO:0000313" key="15">
    <source>
        <dbReference type="Proteomes" id="UP000014760"/>
    </source>
</evidence>
<keyword evidence="5" id="KW-0206">Cytoskeleton</keyword>
<dbReference type="InterPro" id="IPR041470">
    <property type="entry name" value="GCP_N"/>
</dbReference>
<feature type="domain" description="Gamma tubulin complex component C-terminal" evidence="10">
    <location>
        <begin position="1234"/>
        <end position="1533"/>
    </location>
</feature>
<dbReference type="Gene3D" id="1.20.120.1900">
    <property type="entry name" value="Gamma-tubulin complex, C-terminal domain"/>
    <property type="match status" value="1"/>
</dbReference>